<keyword evidence="4" id="KW-1185">Reference proteome</keyword>
<dbReference type="EMBL" id="RJJX01000001">
    <property type="protein sequence ID" value="RUT79795.1"/>
    <property type="molecule type" value="Genomic_DNA"/>
</dbReference>
<sequence>MRIAYVSTYPPIECGLATYTKYLSDSVRRAGKEVFIFSQLGAQGKDVYEVYSPKANDIAGRLFFYVERLAPDIVHIEHEFGLFGDQRGVQIVEFLIRCNLSETPVVTTMHTVFEDLKFEEKIIVQHLLDLSSSIIVHESFQKDILLKNYKISNPIHVIPHGVREVRRNENAKELLGLQGRDVLLLAGYIRSTKNFERIFNILPELIRKNKNMVLLMAARNRINEHSPYKLELYQKLKDQYYSDHIKVLFGKFPQSSLDNILCAADIMALPYIKGGQSGVLAQASAFHLPVVTSQLKSFKDWVLEVQGGLIAESDEDYIRHITNLFQDDDLRNQLKENIKISNKQRNWTVIGKQHLKLYNKLIKPPISNAEFYYCNPKQINKERIF</sequence>
<evidence type="ECO:0000259" key="1">
    <source>
        <dbReference type="Pfam" id="PF00534"/>
    </source>
</evidence>
<protein>
    <submittedName>
        <fullName evidence="3">Glycosyltransferase</fullName>
    </submittedName>
</protein>
<dbReference type="Gene3D" id="3.40.50.2000">
    <property type="entry name" value="Glycogen Phosphorylase B"/>
    <property type="match status" value="2"/>
</dbReference>
<dbReference type="InterPro" id="IPR001296">
    <property type="entry name" value="Glyco_trans_1"/>
</dbReference>
<feature type="domain" description="Glycosyltransferase subfamily 4-like N-terminal" evidence="2">
    <location>
        <begin position="15"/>
        <end position="162"/>
    </location>
</feature>
<dbReference type="Proteomes" id="UP000282985">
    <property type="component" value="Unassembled WGS sequence"/>
</dbReference>
<dbReference type="PANTHER" id="PTHR12526">
    <property type="entry name" value="GLYCOSYLTRANSFERASE"/>
    <property type="match status" value="1"/>
</dbReference>
<dbReference type="RefSeq" id="WP_127341934.1">
    <property type="nucleotide sequence ID" value="NZ_RJJX01000001.1"/>
</dbReference>
<dbReference type="SUPFAM" id="SSF53756">
    <property type="entry name" value="UDP-Glycosyltransferase/glycogen phosphorylase"/>
    <property type="match status" value="1"/>
</dbReference>
<dbReference type="Pfam" id="PF00534">
    <property type="entry name" value="Glycos_transf_1"/>
    <property type="match status" value="1"/>
</dbReference>
<feature type="domain" description="Glycosyl transferase family 1" evidence="1">
    <location>
        <begin position="175"/>
        <end position="339"/>
    </location>
</feature>
<proteinExistence type="predicted"/>
<gene>
    <name evidence="3" type="ORF">DLK05_00100</name>
</gene>
<dbReference type="OrthoDB" id="9765330at2"/>
<accession>A0A434AZ61</accession>
<dbReference type="GO" id="GO:0016757">
    <property type="term" value="F:glycosyltransferase activity"/>
    <property type="evidence" value="ECO:0007669"/>
    <property type="project" value="InterPro"/>
</dbReference>
<organism evidence="3 4">
    <name type="scientific">Ancylomarina longa</name>
    <dbReference type="NCBI Taxonomy" id="2487017"/>
    <lineage>
        <taxon>Bacteria</taxon>
        <taxon>Pseudomonadati</taxon>
        <taxon>Bacteroidota</taxon>
        <taxon>Bacteroidia</taxon>
        <taxon>Marinilabiliales</taxon>
        <taxon>Marinifilaceae</taxon>
        <taxon>Ancylomarina</taxon>
    </lineage>
</organism>
<comment type="caution">
    <text evidence="3">The sequence shown here is derived from an EMBL/GenBank/DDBJ whole genome shotgun (WGS) entry which is preliminary data.</text>
</comment>
<evidence type="ECO:0000259" key="2">
    <source>
        <dbReference type="Pfam" id="PF13439"/>
    </source>
</evidence>
<keyword evidence="3" id="KW-0808">Transferase</keyword>
<dbReference type="InterPro" id="IPR028098">
    <property type="entry name" value="Glyco_trans_4-like_N"/>
</dbReference>
<evidence type="ECO:0000313" key="3">
    <source>
        <dbReference type="EMBL" id="RUT79795.1"/>
    </source>
</evidence>
<dbReference type="Pfam" id="PF13439">
    <property type="entry name" value="Glyco_transf_4"/>
    <property type="match status" value="1"/>
</dbReference>
<dbReference type="AlphaFoldDB" id="A0A434AZ61"/>
<reference evidence="3 4" key="1">
    <citation type="submission" date="2018-11" db="EMBL/GenBank/DDBJ databases">
        <title>Parancylomarina longa gen. nov., sp. nov., isolated from sediments of southern Okinawa.</title>
        <authorList>
            <person name="Fu T."/>
        </authorList>
    </citation>
    <scope>NUCLEOTIDE SEQUENCE [LARGE SCALE GENOMIC DNA]</scope>
    <source>
        <strain evidence="3 4">T3-2 S1-C</strain>
    </source>
</reference>
<evidence type="ECO:0000313" key="4">
    <source>
        <dbReference type="Proteomes" id="UP000282985"/>
    </source>
</evidence>
<name>A0A434AZ61_9BACT</name>